<dbReference type="Proteomes" id="UP001519460">
    <property type="component" value="Unassembled WGS sequence"/>
</dbReference>
<reference evidence="2 3" key="1">
    <citation type="journal article" date="2023" name="Sci. Data">
        <title>Genome assembly of the Korean intertidal mud-creeper Batillaria attramentaria.</title>
        <authorList>
            <person name="Patra A.K."/>
            <person name="Ho P.T."/>
            <person name="Jun S."/>
            <person name="Lee S.J."/>
            <person name="Kim Y."/>
            <person name="Won Y.J."/>
        </authorList>
    </citation>
    <scope>NUCLEOTIDE SEQUENCE [LARGE SCALE GENOMIC DNA]</scope>
    <source>
        <strain evidence="2">Wonlab-2016</strain>
    </source>
</reference>
<keyword evidence="3" id="KW-1185">Reference proteome</keyword>
<organism evidence="2 3">
    <name type="scientific">Batillaria attramentaria</name>
    <dbReference type="NCBI Taxonomy" id="370345"/>
    <lineage>
        <taxon>Eukaryota</taxon>
        <taxon>Metazoa</taxon>
        <taxon>Spiralia</taxon>
        <taxon>Lophotrochozoa</taxon>
        <taxon>Mollusca</taxon>
        <taxon>Gastropoda</taxon>
        <taxon>Caenogastropoda</taxon>
        <taxon>Sorbeoconcha</taxon>
        <taxon>Cerithioidea</taxon>
        <taxon>Batillariidae</taxon>
        <taxon>Batillaria</taxon>
    </lineage>
</organism>
<feature type="transmembrane region" description="Helical" evidence="1">
    <location>
        <begin position="81"/>
        <end position="103"/>
    </location>
</feature>
<accession>A0ABD0LKQ0</accession>
<sequence length="111" mass="12388">MFSDARRRCVIRNRLASGLAVPNLLTDDVIDRMLHRLTLAVAAAGSQGRCEYLDSFPTDSSDNDTSLNHSRYDVSRKTRSWAARCIVIIVSISTACLNTWLLLLEATNCEQ</sequence>
<keyword evidence="1" id="KW-0812">Transmembrane</keyword>
<keyword evidence="1" id="KW-1133">Transmembrane helix</keyword>
<comment type="caution">
    <text evidence="2">The sequence shown here is derived from an EMBL/GenBank/DDBJ whole genome shotgun (WGS) entry which is preliminary data.</text>
</comment>
<name>A0ABD0LKQ0_9CAEN</name>
<keyword evidence="1" id="KW-0472">Membrane</keyword>
<evidence type="ECO:0000313" key="2">
    <source>
        <dbReference type="EMBL" id="KAK7499524.1"/>
    </source>
</evidence>
<protein>
    <submittedName>
        <fullName evidence="2">Uncharacterized protein</fullName>
    </submittedName>
</protein>
<dbReference type="EMBL" id="JACVVK020000043">
    <property type="protein sequence ID" value="KAK7499524.1"/>
    <property type="molecule type" value="Genomic_DNA"/>
</dbReference>
<dbReference type="AlphaFoldDB" id="A0ABD0LKQ0"/>
<evidence type="ECO:0000256" key="1">
    <source>
        <dbReference type="SAM" id="Phobius"/>
    </source>
</evidence>
<proteinExistence type="predicted"/>
<gene>
    <name evidence="2" type="ORF">BaRGS_00009176</name>
</gene>
<evidence type="ECO:0000313" key="3">
    <source>
        <dbReference type="Proteomes" id="UP001519460"/>
    </source>
</evidence>